<evidence type="ECO:0000256" key="1">
    <source>
        <dbReference type="SAM" id="Phobius"/>
    </source>
</evidence>
<dbReference type="Proteomes" id="UP001564626">
    <property type="component" value="Unassembled WGS sequence"/>
</dbReference>
<reference evidence="2 3" key="1">
    <citation type="submission" date="2024-08" db="EMBL/GenBank/DDBJ databases">
        <title>Genome mining of Saccharopolyspora cebuensis PGLac3 from Nigerian medicinal plant.</title>
        <authorList>
            <person name="Ezeobiora C.E."/>
            <person name="Igbokwe N.H."/>
            <person name="Amin D.H."/>
            <person name="Mendie U.E."/>
        </authorList>
    </citation>
    <scope>NUCLEOTIDE SEQUENCE [LARGE SCALE GENOMIC DNA]</scope>
    <source>
        <strain evidence="2 3">PGLac3</strain>
    </source>
</reference>
<dbReference type="EMBL" id="JBGEHV010000073">
    <property type="protein sequence ID" value="MEY8043020.1"/>
    <property type="molecule type" value="Genomic_DNA"/>
</dbReference>
<accession>A0ABV4CPI9</accession>
<feature type="transmembrane region" description="Helical" evidence="1">
    <location>
        <begin position="22"/>
        <end position="39"/>
    </location>
</feature>
<sequence length="67" mass="7569">MIGFSIAPQGVLLNLFDVPKSIIFLVIFCTGLIGFRIIVFTDRWAKRIREAAENQGTDGNLDADWKR</sequence>
<protein>
    <submittedName>
        <fullName evidence="2">Uncharacterized protein</fullName>
    </submittedName>
</protein>
<proteinExistence type="predicted"/>
<comment type="caution">
    <text evidence="2">The sequence shown here is derived from an EMBL/GenBank/DDBJ whole genome shotgun (WGS) entry which is preliminary data.</text>
</comment>
<gene>
    <name evidence="2" type="ORF">AB8O55_26740</name>
</gene>
<keyword evidence="3" id="KW-1185">Reference proteome</keyword>
<keyword evidence="1" id="KW-0472">Membrane</keyword>
<organism evidence="2 3">
    <name type="scientific">Saccharopolyspora cebuensis</name>
    <dbReference type="NCBI Taxonomy" id="418759"/>
    <lineage>
        <taxon>Bacteria</taxon>
        <taxon>Bacillati</taxon>
        <taxon>Actinomycetota</taxon>
        <taxon>Actinomycetes</taxon>
        <taxon>Pseudonocardiales</taxon>
        <taxon>Pseudonocardiaceae</taxon>
        <taxon>Saccharopolyspora</taxon>
    </lineage>
</organism>
<evidence type="ECO:0000313" key="2">
    <source>
        <dbReference type="EMBL" id="MEY8043020.1"/>
    </source>
</evidence>
<dbReference type="RefSeq" id="WP_345366785.1">
    <property type="nucleotide sequence ID" value="NZ_BAABII010000016.1"/>
</dbReference>
<evidence type="ECO:0000313" key="3">
    <source>
        <dbReference type="Proteomes" id="UP001564626"/>
    </source>
</evidence>
<keyword evidence="1" id="KW-1133">Transmembrane helix</keyword>
<keyword evidence="1" id="KW-0812">Transmembrane</keyword>
<name>A0ABV4CPI9_9PSEU</name>